<dbReference type="PANTHER" id="PTHR17204">
    <property type="entry name" value="PRE-MRNA PROCESSING PROTEIN PRP39-RELATED"/>
    <property type="match status" value="1"/>
</dbReference>
<dbReference type="GO" id="GO:0030627">
    <property type="term" value="F:pre-mRNA 5'-splice site binding"/>
    <property type="evidence" value="ECO:0007669"/>
    <property type="project" value="TreeGrafter"/>
</dbReference>
<evidence type="ECO:0000256" key="6">
    <source>
        <dbReference type="ARBA" id="ARBA00038019"/>
    </source>
</evidence>
<evidence type="ECO:0000256" key="2">
    <source>
        <dbReference type="ARBA" id="ARBA00022664"/>
    </source>
</evidence>
<sequence length="1246" mass="142646">MANSEGEADEMQQDATWGTPSRETDLFEAKLRDLVERNQIDFDTWTTLIAEIEKMSPSNIKRISQLYDYFLSEFPLCYGYWVKYANHKVRLCNFHEVQEIYERAVQVLAYSVDLWVNYCSFAVMSYENPADVRRLFERGLSFVGKDYLCHLLWDKYIEFEYSQKQWVCLAHIYINILRFPTTKLKNYYESFKKLCAIWKEDLGCSDNNETTEENVPPACEAVDVKAYKNAELSDIIRNLINGKDGHPDSNTMKKYLSAGELFYRKSTQIDNDIKCFEACIKRPYFHVKPLDDSQLDNWHKYLDFVELQGDFDWTVKLYERCLIACANYSEFWIRYVEFIDAKGGKEIANNALKRASTVYLKKNSTFHIYYTMYKEQVGDISNARAYFPQCANNSALELIENVNRQANMEKRMGNTGAAFLIYEKAIELATEKDDSYALPMLYSNFAQFTLVVTGNVDAAIDLFVKGVQQKPYKAIIEGLMQFLTMHGGAGQLPKVYPLVANLISPGSDLSWSLSYDDQEDISRLFLKFVDLYGTIHEIKKAWDHHWKLFPHVMRPSVGHTTTGKTTCDNIAELKAVILAASSHLVNKQNSPDGSDMGIESSSLGNITSTIAEGVQMFTSQAEKIRSTATGMLEHAENASEMQRESLTEGIELNDKVNMSVHEYPEGLQKPEARPEDPKTENQYPDEGTFDDIRPSIDNFSVHYPEVETQRTKPTTPDRTAPLEDSRSSGDLKDAMSRSCGSLVKFENEFSPIHSASDHSPLESHKCSSVNVSIALATRLNTPQPNLQKDDSPLHLSTDKTLVEAQRSPWSNRLQSDLHKKDFSSLHLSNERSLVEAQKSPQTLAQGQSSSNLPQASPVKGAFVHNSSNDENSAGTHHNGHAPEDFHCRSLSCVQSPQPQEKQVVPRAQYVPAVTNSQIPTNQSYPSQSQTTTVQQCQQANQIQVPQMAAAQVYPVSNAALPGQNMMQQGFVYAPAQPGTQSAAQPPMQVYQYLLQGNEQYGYPNEQGFPPHIWQYYQQQLYYLQQQQQNPQANQTQQQLHIEQLQQMQNMQLQQQQQQLQNQQQPHLMQQQNQHQVSQQEAQFSSQQEKHDQQQQQMSQYQQQNQQIHHQLQLMYLQQQQLYLHQQQLLLQQQQQQQQQQLLQQQQHSQNQPQQTPQQQQTLQERQIQQQQQQQQQQQPCASDLQASNNWHYLQQHAVHLQPYAANQLPQHYGQQAVTSQGEGSKSPISEQSASPLNSRHQQTPTQ</sequence>
<dbReference type="Pfam" id="PF23241">
    <property type="entry name" value="HAT_PRP39_C"/>
    <property type="match status" value="1"/>
</dbReference>
<evidence type="ECO:0000256" key="7">
    <source>
        <dbReference type="SAM" id="MobiDB-lite"/>
    </source>
</evidence>
<dbReference type="GO" id="GO:0005685">
    <property type="term" value="C:U1 snRNP"/>
    <property type="evidence" value="ECO:0007669"/>
    <property type="project" value="TreeGrafter"/>
</dbReference>
<feature type="compositionally biased region" description="Basic and acidic residues" evidence="7">
    <location>
        <begin position="720"/>
        <end position="735"/>
    </location>
</feature>
<dbReference type="EMBL" id="JAGGNH010000001">
    <property type="protein sequence ID" value="KAJ0985911.1"/>
    <property type="molecule type" value="Genomic_DNA"/>
</dbReference>
<dbReference type="SUPFAM" id="SSF48452">
    <property type="entry name" value="TPR-like"/>
    <property type="match status" value="1"/>
</dbReference>
<evidence type="ECO:0000313" key="9">
    <source>
        <dbReference type="Proteomes" id="UP001085076"/>
    </source>
</evidence>
<dbReference type="FunFam" id="1.25.40.10:FF:000159">
    <property type="entry name" value="Tetratricopeptide repeat (TPR)-like superfamily protein"/>
    <property type="match status" value="1"/>
</dbReference>
<dbReference type="AlphaFoldDB" id="A0A9D5D5T7"/>
<feature type="compositionally biased region" description="Low complexity" evidence="7">
    <location>
        <begin position="1057"/>
        <end position="1086"/>
    </location>
</feature>
<reference evidence="8" key="1">
    <citation type="submission" date="2021-03" db="EMBL/GenBank/DDBJ databases">
        <authorList>
            <person name="Li Z."/>
            <person name="Yang C."/>
        </authorList>
    </citation>
    <scope>NUCLEOTIDE SEQUENCE</scope>
    <source>
        <strain evidence="8">Dzin_1.0</strain>
        <tissue evidence="8">Leaf</tissue>
    </source>
</reference>
<feature type="region of interest" description="Disordered" evidence="7">
    <location>
        <begin position="833"/>
        <end position="882"/>
    </location>
</feature>
<feature type="region of interest" description="Disordered" evidence="7">
    <location>
        <begin position="1147"/>
        <end position="1166"/>
    </location>
</feature>
<keyword evidence="9" id="KW-1185">Reference proteome</keyword>
<evidence type="ECO:0000256" key="5">
    <source>
        <dbReference type="ARBA" id="ARBA00023242"/>
    </source>
</evidence>
<keyword evidence="4" id="KW-0508">mRNA splicing</keyword>
<comment type="similarity">
    <text evidence="6">Belongs to the PRP39 family.</text>
</comment>
<evidence type="ECO:0000256" key="3">
    <source>
        <dbReference type="ARBA" id="ARBA00022737"/>
    </source>
</evidence>
<keyword evidence="3" id="KW-0677">Repeat</keyword>
<comment type="caution">
    <text evidence="8">The sequence shown here is derived from an EMBL/GenBank/DDBJ whole genome shotgun (WGS) entry which is preliminary data.</text>
</comment>
<dbReference type="Proteomes" id="UP001085076">
    <property type="component" value="Miscellaneous, Linkage group lg01"/>
</dbReference>
<dbReference type="SMART" id="SM00386">
    <property type="entry name" value="HAT"/>
    <property type="match status" value="6"/>
</dbReference>
<dbReference type="OrthoDB" id="10265668at2759"/>
<dbReference type="InterPro" id="IPR011990">
    <property type="entry name" value="TPR-like_helical_dom_sf"/>
</dbReference>
<accession>A0A9D5D5T7</accession>
<reference evidence="8" key="2">
    <citation type="journal article" date="2022" name="Hortic Res">
        <title>The genome of Dioscorea zingiberensis sheds light on the biosynthesis, origin and evolution of the medicinally important diosgenin saponins.</title>
        <authorList>
            <person name="Li Y."/>
            <person name="Tan C."/>
            <person name="Li Z."/>
            <person name="Guo J."/>
            <person name="Li S."/>
            <person name="Chen X."/>
            <person name="Wang C."/>
            <person name="Dai X."/>
            <person name="Yang H."/>
            <person name="Song W."/>
            <person name="Hou L."/>
            <person name="Xu J."/>
            <person name="Tong Z."/>
            <person name="Xu A."/>
            <person name="Yuan X."/>
            <person name="Wang W."/>
            <person name="Yang Q."/>
            <person name="Chen L."/>
            <person name="Sun Z."/>
            <person name="Wang K."/>
            <person name="Pan B."/>
            <person name="Chen J."/>
            <person name="Bao Y."/>
            <person name="Liu F."/>
            <person name="Qi X."/>
            <person name="Gang D.R."/>
            <person name="Wen J."/>
            <person name="Li J."/>
        </authorList>
    </citation>
    <scope>NUCLEOTIDE SEQUENCE</scope>
    <source>
        <strain evidence="8">Dzin_1.0</strain>
    </source>
</reference>
<comment type="subcellular location">
    <subcellularLocation>
        <location evidence="1">Nucleus</location>
    </subcellularLocation>
</comment>
<dbReference type="GO" id="GO:0071004">
    <property type="term" value="C:U2-type prespliceosome"/>
    <property type="evidence" value="ECO:0007669"/>
    <property type="project" value="TreeGrafter"/>
</dbReference>
<evidence type="ECO:0000256" key="4">
    <source>
        <dbReference type="ARBA" id="ARBA00023187"/>
    </source>
</evidence>
<dbReference type="Pfam" id="PF23240">
    <property type="entry name" value="HAT_PRP39_N"/>
    <property type="match status" value="1"/>
</dbReference>
<keyword evidence="5" id="KW-0539">Nucleus</keyword>
<evidence type="ECO:0000256" key="1">
    <source>
        <dbReference type="ARBA" id="ARBA00004123"/>
    </source>
</evidence>
<dbReference type="GO" id="GO:0000243">
    <property type="term" value="C:commitment complex"/>
    <property type="evidence" value="ECO:0007669"/>
    <property type="project" value="TreeGrafter"/>
</dbReference>
<keyword evidence="2" id="KW-0507">mRNA processing</keyword>
<proteinExistence type="inferred from homology"/>
<feature type="region of interest" description="Disordered" evidence="7">
    <location>
        <begin position="1057"/>
        <end position="1101"/>
    </location>
</feature>
<dbReference type="InterPro" id="IPR059164">
    <property type="entry name" value="HAT_PRP39_C"/>
</dbReference>
<dbReference type="Gene3D" id="1.25.40.10">
    <property type="entry name" value="Tetratricopeptide repeat domain"/>
    <property type="match status" value="2"/>
</dbReference>
<evidence type="ECO:0008006" key="10">
    <source>
        <dbReference type="Google" id="ProtNLM"/>
    </source>
</evidence>
<dbReference type="GO" id="GO:0000395">
    <property type="term" value="P:mRNA 5'-splice site recognition"/>
    <property type="evidence" value="ECO:0007669"/>
    <property type="project" value="TreeGrafter"/>
</dbReference>
<feature type="compositionally biased region" description="Polar residues" evidence="7">
    <location>
        <begin position="838"/>
        <end position="854"/>
    </location>
</feature>
<dbReference type="PANTHER" id="PTHR17204:SF26">
    <property type="entry name" value="PRE-MRNA-PROCESSING FACTOR 39-2"/>
    <property type="match status" value="1"/>
</dbReference>
<feature type="compositionally biased region" description="Polar residues" evidence="7">
    <location>
        <begin position="864"/>
        <end position="875"/>
    </location>
</feature>
<evidence type="ECO:0000313" key="8">
    <source>
        <dbReference type="EMBL" id="KAJ0985911.1"/>
    </source>
</evidence>
<feature type="region of interest" description="Disordered" evidence="7">
    <location>
        <begin position="1211"/>
        <end position="1246"/>
    </location>
</feature>
<dbReference type="InterPro" id="IPR003107">
    <property type="entry name" value="HAT"/>
</dbReference>
<organism evidence="8 9">
    <name type="scientific">Dioscorea zingiberensis</name>
    <dbReference type="NCBI Taxonomy" id="325984"/>
    <lineage>
        <taxon>Eukaryota</taxon>
        <taxon>Viridiplantae</taxon>
        <taxon>Streptophyta</taxon>
        <taxon>Embryophyta</taxon>
        <taxon>Tracheophyta</taxon>
        <taxon>Spermatophyta</taxon>
        <taxon>Magnoliopsida</taxon>
        <taxon>Liliopsida</taxon>
        <taxon>Dioscoreales</taxon>
        <taxon>Dioscoreaceae</taxon>
        <taxon>Dioscorea</taxon>
    </lineage>
</organism>
<name>A0A9D5D5T7_9LILI</name>
<feature type="region of interest" description="Disordered" evidence="7">
    <location>
        <begin position="664"/>
        <end position="735"/>
    </location>
</feature>
<feature type="compositionally biased region" description="Basic and acidic residues" evidence="7">
    <location>
        <begin position="664"/>
        <end position="679"/>
    </location>
</feature>
<gene>
    <name evidence="8" type="ORF">J5N97_004267</name>
</gene>
<protein>
    <recommendedName>
        <fullName evidence="10">Pre-mRNA-processing factor 39</fullName>
    </recommendedName>
</protein>
<dbReference type="FunFam" id="1.25.40.10:FF:000064">
    <property type="entry name" value="Putative pre-mrna-processing factor 39"/>
    <property type="match status" value="1"/>
</dbReference>